<gene>
    <name evidence="2" type="ORF">FUAX_40060</name>
</gene>
<name>A0AAU9CYJ2_9BACT</name>
<organism evidence="2 3">
    <name type="scientific">Fulvitalea axinellae</name>
    <dbReference type="NCBI Taxonomy" id="1182444"/>
    <lineage>
        <taxon>Bacteria</taxon>
        <taxon>Pseudomonadati</taxon>
        <taxon>Bacteroidota</taxon>
        <taxon>Cytophagia</taxon>
        <taxon>Cytophagales</taxon>
        <taxon>Persicobacteraceae</taxon>
        <taxon>Fulvitalea</taxon>
    </lineage>
</organism>
<proteinExistence type="predicted"/>
<keyword evidence="2" id="KW-0614">Plasmid</keyword>
<reference evidence="2 3" key="1">
    <citation type="submission" date="2021-12" db="EMBL/GenBank/DDBJ databases">
        <title>Genome sequencing of bacteria with rrn-lacking chromosome and rrn-plasmid.</title>
        <authorList>
            <person name="Anda M."/>
            <person name="Iwasaki W."/>
        </authorList>
    </citation>
    <scope>NUCLEOTIDE SEQUENCE [LARGE SCALE GENOMIC DNA]</scope>
    <source>
        <strain evidence="2 3">DSM 100852</strain>
        <plasmid evidence="2 3">pFA1</plasmid>
    </source>
</reference>
<dbReference type="KEGG" id="fax:FUAX_40060"/>
<keyword evidence="1" id="KW-0812">Transmembrane</keyword>
<dbReference type="EMBL" id="AP025315">
    <property type="protein sequence ID" value="BDD11574.1"/>
    <property type="molecule type" value="Genomic_DNA"/>
</dbReference>
<feature type="transmembrane region" description="Helical" evidence="1">
    <location>
        <begin position="7"/>
        <end position="27"/>
    </location>
</feature>
<evidence type="ECO:0000256" key="1">
    <source>
        <dbReference type="SAM" id="Phobius"/>
    </source>
</evidence>
<feature type="transmembrane region" description="Helical" evidence="1">
    <location>
        <begin position="33"/>
        <end position="49"/>
    </location>
</feature>
<keyword evidence="1" id="KW-1133">Transmembrane helix</keyword>
<dbReference type="AlphaFoldDB" id="A0AAU9CYJ2"/>
<dbReference type="Proteomes" id="UP001348817">
    <property type="component" value="Plasmid pFA1"/>
</dbReference>
<evidence type="ECO:0000313" key="3">
    <source>
        <dbReference type="Proteomes" id="UP001348817"/>
    </source>
</evidence>
<keyword evidence="1" id="KW-0472">Membrane</keyword>
<sequence length="63" mass="7553">MGWFKFIMSLLIMFSYIIFCMFLNIILDAFNYINTYTFILFFIIVFPCMKGVSNFIDKIVNEP</sequence>
<evidence type="ECO:0000313" key="2">
    <source>
        <dbReference type="EMBL" id="BDD11574.1"/>
    </source>
</evidence>
<keyword evidence="3" id="KW-1185">Reference proteome</keyword>
<protein>
    <submittedName>
        <fullName evidence="2">Uncharacterized protein</fullName>
    </submittedName>
</protein>
<accession>A0AAU9CYJ2</accession>
<geneLocation type="plasmid" evidence="2 3">
    <name>pFA1</name>
</geneLocation>